<dbReference type="EMBL" id="GBXM01018770">
    <property type="protein sequence ID" value="JAH89807.1"/>
    <property type="molecule type" value="Transcribed_RNA"/>
</dbReference>
<accession>A0A0E9WHH9</accession>
<reference evidence="2" key="2">
    <citation type="journal article" date="2015" name="Fish Shellfish Immunol.">
        <title>Early steps in the European eel (Anguilla anguilla)-Vibrio vulnificus interaction in the gills: Role of the RtxA13 toxin.</title>
        <authorList>
            <person name="Callol A."/>
            <person name="Pajuelo D."/>
            <person name="Ebbesson L."/>
            <person name="Teles M."/>
            <person name="MacKenzie S."/>
            <person name="Amaro C."/>
        </authorList>
    </citation>
    <scope>NUCLEOTIDE SEQUENCE</scope>
</reference>
<keyword evidence="1" id="KW-1133">Transmembrane helix</keyword>
<protein>
    <submittedName>
        <fullName evidence="2">Uncharacterized protein</fullName>
    </submittedName>
</protein>
<keyword evidence="1" id="KW-0812">Transmembrane</keyword>
<name>A0A0E9WHH9_ANGAN</name>
<evidence type="ECO:0000256" key="1">
    <source>
        <dbReference type="SAM" id="Phobius"/>
    </source>
</evidence>
<evidence type="ECO:0000313" key="2">
    <source>
        <dbReference type="EMBL" id="JAH89807.1"/>
    </source>
</evidence>
<feature type="transmembrane region" description="Helical" evidence="1">
    <location>
        <begin position="20"/>
        <end position="45"/>
    </location>
</feature>
<sequence length="47" mass="5755">MLVELHSASEHIFVELLFHYVLFFFYKVEWIVHPSFVFLYIFALFGQ</sequence>
<reference evidence="2" key="1">
    <citation type="submission" date="2014-11" db="EMBL/GenBank/DDBJ databases">
        <authorList>
            <person name="Amaro Gonzalez C."/>
        </authorList>
    </citation>
    <scope>NUCLEOTIDE SEQUENCE</scope>
</reference>
<keyword evidence="1" id="KW-0472">Membrane</keyword>
<organism evidence="2">
    <name type="scientific">Anguilla anguilla</name>
    <name type="common">European freshwater eel</name>
    <name type="synonym">Muraena anguilla</name>
    <dbReference type="NCBI Taxonomy" id="7936"/>
    <lineage>
        <taxon>Eukaryota</taxon>
        <taxon>Metazoa</taxon>
        <taxon>Chordata</taxon>
        <taxon>Craniata</taxon>
        <taxon>Vertebrata</taxon>
        <taxon>Euteleostomi</taxon>
        <taxon>Actinopterygii</taxon>
        <taxon>Neopterygii</taxon>
        <taxon>Teleostei</taxon>
        <taxon>Anguilliformes</taxon>
        <taxon>Anguillidae</taxon>
        <taxon>Anguilla</taxon>
    </lineage>
</organism>
<dbReference type="AlphaFoldDB" id="A0A0E9WHH9"/>
<proteinExistence type="predicted"/>